<proteinExistence type="predicted"/>
<name>A0AAD2Q6R2_9AGAR</name>
<keyword evidence="2" id="KW-1185">Reference proteome</keyword>
<organism evidence="1 2">
    <name type="scientific">Mycena citricolor</name>
    <dbReference type="NCBI Taxonomy" id="2018698"/>
    <lineage>
        <taxon>Eukaryota</taxon>
        <taxon>Fungi</taxon>
        <taxon>Dikarya</taxon>
        <taxon>Basidiomycota</taxon>
        <taxon>Agaricomycotina</taxon>
        <taxon>Agaricomycetes</taxon>
        <taxon>Agaricomycetidae</taxon>
        <taxon>Agaricales</taxon>
        <taxon>Marasmiineae</taxon>
        <taxon>Mycenaceae</taxon>
        <taxon>Mycena</taxon>
    </lineage>
</organism>
<dbReference type="Proteomes" id="UP001295794">
    <property type="component" value="Unassembled WGS sequence"/>
</dbReference>
<reference evidence="1" key="1">
    <citation type="submission" date="2023-11" db="EMBL/GenBank/DDBJ databases">
        <authorList>
            <person name="De Vega J J."/>
            <person name="De Vega J J."/>
        </authorList>
    </citation>
    <scope>NUCLEOTIDE SEQUENCE</scope>
</reference>
<protein>
    <submittedName>
        <fullName evidence="1">Uncharacterized protein</fullName>
    </submittedName>
</protein>
<evidence type="ECO:0000313" key="1">
    <source>
        <dbReference type="EMBL" id="CAK5282533.1"/>
    </source>
</evidence>
<accession>A0AAD2Q6R2</accession>
<comment type="caution">
    <text evidence="1">The sequence shown here is derived from an EMBL/GenBank/DDBJ whole genome shotgun (WGS) entry which is preliminary data.</text>
</comment>
<dbReference type="EMBL" id="CAVNYO010000455">
    <property type="protein sequence ID" value="CAK5282533.1"/>
    <property type="molecule type" value="Genomic_DNA"/>
</dbReference>
<sequence length="125" mass="13525">MCGTAARGASHACRAGGHPRCLASLLRPPLLTSSSSLPSSVFHSRSSPLPASLYSVRLHSIQFTSVALSPALVVLRVNTFQDHESCPSSLSARRHGHAHPGHPNLQYHLRLRDNNNNRVLLLLLP</sequence>
<gene>
    <name evidence="1" type="ORF">MYCIT1_LOCUS34344</name>
</gene>
<evidence type="ECO:0000313" key="2">
    <source>
        <dbReference type="Proteomes" id="UP001295794"/>
    </source>
</evidence>
<dbReference type="AlphaFoldDB" id="A0AAD2Q6R2"/>